<accession>A0A2T0K8I4</accession>
<evidence type="ECO:0000313" key="1">
    <source>
        <dbReference type="EMBL" id="PRX19389.1"/>
    </source>
</evidence>
<dbReference type="Proteomes" id="UP000239415">
    <property type="component" value="Unassembled WGS sequence"/>
</dbReference>
<dbReference type="AlphaFoldDB" id="A0A2T0K8I4"/>
<comment type="caution">
    <text evidence="1">The sequence shown here is derived from an EMBL/GenBank/DDBJ whole genome shotgun (WGS) entry which is preliminary data.</text>
</comment>
<keyword evidence="2" id="KW-1185">Reference proteome</keyword>
<dbReference type="Pfam" id="PF08012">
    <property type="entry name" value="DUF1702"/>
    <property type="match status" value="1"/>
</dbReference>
<dbReference type="EMBL" id="PVMZ01000010">
    <property type="protein sequence ID" value="PRX19389.1"/>
    <property type="molecule type" value="Genomic_DNA"/>
</dbReference>
<dbReference type="RefSeq" id="WP_106322295.1">
    <property type="nucleotide sequence ID" value="NZ_BOMO01000051.1"/>
</dbReference>
<name>A0A2T0K8I4_9ACTN</name>
<organism evidence="1 2">
    <name type="scientific">Actinoplanes italicus</name>
    <dbReference type="NCBI Taxonomy" id="113567"/>
    <lineage>
        <taxon>Bacteria</taxon>
        <taxon>Bacillati</taxon>
        <taxon>Actinomycetota</taxon>
        <taxon>Actinomycetes</taxon>
        <taxon>Micromonosporales</taxon>
        <taxon>Micromonosporaceae</taxon>
        <taxon>Actinoplanes</taxon>
    </lineage>
</organism>
<reference evidence="1 2" key="1">
    <citation type="submission" date="2018-03" db="EMBL/GenBank/DDBJ databases">
        <title>Genomic Encyclopedia of Archaeal and Bacterial Type Strains, Phase II (KMG-II): from individual species to whole genera.</title>
        <authorList>
            <person name="Goeker M."/>
        </authorList>
    </citation>
    <scope>NUCLEOTIDE SEQUENCE [LARGE SCALE GENOMIC DNA]</scope>
    <source>
        <strain evidence="1 2">DSM 43146</strain>
    </source>
</reference>
<gene>
    <name evidence="1" type="ORF">CLV67_110141</name>
</gene>
<proteinExistence type="predicted"/>
<protein>
    <submittedName>
        <fullName evidence="1">Uncharacterized protein DUF1702</fullName>
    </submittedName>
</protein>
<dbReference type="OrthoDB" id="2530105at2"/>
<evidence type="ECO:0000313" key="2">
    <source>
        <dbReference type="Proteomes" id="UP000239415"/>
    </source>
</evidence>
<sequence>MGTWHALRRRILTPDISQTRVGVRGFHAKSPEAVQRLETVGRSFLTGYGAAAATGRSENVVTELAGLDETYRGFAFEGAGMAMAVLDGLPFGHTHHVRDFLAGPGDPHVYMVYVGVGWAMARLPRLRWSTLHAPDPLLRWLVLDGYGFHQAYFRTRRYVHEHFRDERLGWPAGGSAEHTGSVVDQGIGRATWFVGGADPHRVAALLDAFPEHRRGDLYSGAGLAATYAGGVTRTELEDFARLAGPHRPQVAQGAAFAAAARLRAGLVVDHNELATEVLCGTDVATASAVTDRAREGLTDTGDVPAYATWRERIAGAFTSQAGVTTPRRDGPRT</sequence>
<dbReference type="InterPro" id="IPR012964">
    <property type="entry name" value="DUF1702"/>
</dbReference>